<gene>
    <name evidence="1" type="ORF">B1B_05043</name>
</gene>
<comment type="caution">
    <text evidence="1">The sequence shown here is derived from an EMBL/GenBank/DDBJ whole genome shotgun (WGS) entry which is preliminary data.</text>
</comment>
<dbReference type="EMBL" id="AUZY01003163">
    <property type="protein sequence ID" value="EQD70378.1"/>
    <property type="molecule type" value="Genomic_DNA"/>
</dbReference>
<name>T1BP66_9ZZZZ</name>
<protein>
    <submittedName>
        <fullName evidence="1">Uncharacterized protein</fullName>
    </submittedName>
</protein>
<accession>T1BP66</accession>
<feature type="non-terminal residue" evidence="1">
    <location>
        <position position="1"/>
    </location>
</feature>
<evidence type="ECO:0000313" key="1">
    <source>
        <dbReference type="EMBL" id="EQD70378.1"/>
    </source>
</evidence>
<organism evidence="1">
    <name type="scientific">mine drainage metagenome</name>
    <dbReference type="NCBI Taxonomy" id="410659"/>
    <lineage>
        <taxon>unclassified sequences</taxon>
        <taxon>metagenomes</taxon>
        <taxon>ecological metagenomes</taxon>
    </lineage>
</organism>
<proteinExistence type="predicted"/>
<reference evidence="1" key="1">
    <citation type="submission" date="2013-08" db="EMBL/GenBank/DDBJ databases">
        <authorList>
            <person name="Mendez C."/>
            <person name="Richter M."/>
            <person name="Ferrer M."/>
            <person name="Sanchez J."/>
        </authorList>
    </citation>
    <scope>NUCLEOTIDE SEQUENCE</scope>
</reference>
<reference evidence="1" key="2">
    <citation type="journal article" date="2014" name="ISME J.">
        <title>Microbial stratification in low pH oxic and suboxic macroscopic growths along an acid mine drainage.</title>
        <authorList>
            <person name="Mendez-Garcia C."/>
            <person name="Mesa V."/>
            <person name="Sprenger R.R."/>
            <person name="Richter M."/>
            <person name="Diez M.S."/>
            <person name="Solano J."/>
            <person name="Bargiela R."/>
            <person name="Golyshina O.V."/>
            <person name="Manteca A."/>
            <person name="Ramos J.L."/>
            <person name="Gallego J.R."/>
            <person name="Llorente I."/>
            <person name="Martins Dos Santos V.A."/>
            <person name="Jensen O.N."/>
            <person name="Pelaez A.I."/>
            <person name="Sanchez J."/>
            <person name="Ferrer M."/>
        </authorList>
    </citation>
    <scope>NUCLEOTIDE SEQUENCE</scope>
</reference>
<sequence length="80" mass="8812">RLPDVATVSRTLDGMDKAAVKELRRLSRSLVLERLKKHAPARLTLDFDGSVIGTTRMAEGTAVGYNKKKSATRVAKEVFL</sequence>
<dbReference type="AlphaFoldDB" id="T1BP66"/>
<feature type="non-terminal residue" evidence="1">
    <location>
        <position position="80"/>
    </location>
</feature>